<dbReference type="SUPFAM" id="SSF55781">
    <property type="entry name" value="GAF domain-like"/>
    <property type="match status" value="1"/>
</dbReference>
<dbReference type="NCBIfam" id="TIGR00254">
    <property type="entry name" value="GGDEF"/>
    <property type="match status" value="1"/>
</dbReference>
<dbReference type="PROSITE" id="PS50046">
    <property type="entry name" value="PHYTOCHROME_2"/>
    <property type="match status" value="1"/>
</dbReference>
<feature type="domain" description="PAS" evidence="2">
    <location>
        <begin position="521"/>
        <end position="567"/>
    </location>
</feature>
<feature type="domain" description="GGDEF" evidence="4">
    <location>
        <begin position="983"/>
        <end position="1120"/>
    </location>
</feature>
<dbReference type="Proteomes" id="UP001576776">
    <property type="component" value="Unassembled WGS sequence"/>
</dbReference>
<evidence type="ECO:0000259" key="3">
    <source>
        <dbReference type="PROSITE" id="PS50113"/>
    </source>
</evidence>
<accession>A0ABV4YFT5</accession>
<dbReference type="InterPro" id="IPR000700">
    <property type="entry name" value="PAS-assoc_C"/>
</dbReference>
<dbReference type="InterPro" id="IPR003018">
    <property type="entry name" value="GAF"/>
</dbReference>
<feature type="domain" description="Phytochrome chromophore attachment site" evidence="1">
    <location>
        <begin position="792"/>
        <end position="928"/>
    </location>
</feature>
<dbReference type="InterPro" id="IPR000160">
    <property type="entry name" value="GGDEF_dom"/>
</dbReference>
<dbReference type="InterPro" id="IPR052155">
    <property type="entry name" value="Biofilm_reg_signaling"/>
</dbReference>
<dbReference type="InterPro" id="IPR029787">
    <property type="entry name" value="Nucleotide_cyclase"/>
</dbReference>
<feature type="domain" description="PAC" evidence="3">
    <location>
        <begin position="98"/>
        <end position="150"/>
    </location>
</feature>
<evidence type="ECO:0000259" key="1">
    <source>
        <dbReference type="PROSITE" id="PS50046"/>
    </source>
</evidence>
<dbReference type="SUPFAM" id="SSF55073">
    <property type="entry name" value="Nucleotide cyclase"/>
    <property type="match status" value="1"/>
</dbReference>
<dbReference type="CDD" id="cd00130">
    <property type="entry name" value="PAS"/>
    <property type="match status" value="5"/>
</dbReference>
<dbReference type="RefSeq" id="WP_413259160.1">
    <property type="nucleotide sequence ID" value="NZ_JBHFNS010000077.1"/>
</dbReference>
<dbReference type="SMART" id="SM00065">
    <property type="entry name" value="GAF"/>
    <property type="match status" value="1"/>
</dbReference>
<feature type="domain" description="PAS" evidence="2">
    <location>
        <begin position="151"/>
        <end position="221"/>
    </location>
</feature>
<feature type="domain" description="PAC" evidence="3">
    <location>
        <begin position="226"/>
        <end position="278"/>
    </location>
</feature>
<dbReference type="SMART" id="SM00086">
    <property type="entry name" value="PAC"/>
    <property type="match status" value="6"/>
</dbReference>
<dbReference type="PANTHER" id="PTHR44757">
    <property type="entry name" value="DIGUANYLATE CYCLASE DGCP"/>
    <property type="match status" value="1"/>
</dbReference>
<feature type="domain" description="PAS" evidence="2">
    <location>
        <begin position="395"/>
        <end position="466"/>
    </location>
</feature>
<name>A0ABV4YFT5_9CYAN</name>
<feature type="domain" description="PAS" evidence="2">
    <location>
        <begin position="647"/>
        <end position="691"/>
    </location>
</feature>
<dbReference type="Gene3D" id="3.30.450.20">
    <property type="entry name" value="PAS domain"/>
    <property type="match status" value="6"/>
</dbReference>
<dbReference type="InterPro" id="IPR000014">
    <property type="entry name" value="PAS"/>
</dbReference>
<gene>
    <name evidence="5" type="ORF">ACE1B6_20700</name>
</gene>
<dbReference type="SMART" id="SM00267">
    <property type="entry name" value="GGDEF"/>
    <property type="match status" value="1"/>
</dbReference>
<dbReference type="Gene3D" id="3.30.70.270">
    <property type="match status" value="1"/>
</dbReference>
<dbReference type="InterPro" id="IPR016132">
    <property type="entry name" value="Phyto_chromo_attachment"/>
</dbReference>
<dbReference type="Pfam" id="PF00989">
    <property type="entry name" value="PAS"/>
    <property type="match status" value="1"/>
</dbReference>
<evidence type="ECO:0000313" key="6">
    <source>
        <dbReference type="Proteomes" id="UP001576776"/>
    </source>
</evidence>
<dbReference type="NCBIfam" id="TIGR00229">
    <property type="entry name" value="sensory_box"/>
    <property type="match status" value="5"/>
</dbReference>
<keyword evidence="6" id="KW-1185">Reference proteome</keyword>
<comment type="caution">
    <text evidence="5">The sequence shown here is derived from an EMBL/GenBank/DDBJ whole genome shotgun (WGS) entry which is preliminary data.</text>
</comment>
<evidence type="ECO:0000259" key="2">
    <source>
        <dbReference type="PROSITE" id="PS50112"/>
    </source>
</evidence>
<dbReference type="PROSITE" id="PS50113">
    <property type="entry name" value="PAC"/>
    <property type="match status" value="5"/>
</dbReference>
<dbReference type="Gene3D" id="3.30.450.40">
    <property type="match status" value="1"/>
</dbReference>
<dbReference type="SMART" id="SM00091">
    <property type="entry name" value="PAS"/>
    <property type="match status" value="6"/>
</dbReference>
<feature type="domain" description="PAC" evidence="3">
    <location>
        <begin position="595"/>
        <end position="646"/>
    </location>
</feature>
<evidence type="ECO:0000313" key="5">
    <source>
        <dbReference type="EMBL" id="MFB2937675.1"/>
    </source>
</evidence>
<dbReference type="InterPro" id="IPR013767">
    <property type="entry name" value="PAS_fold"/>
</dbReference>
<dbReference type="PANTHER" id="PTHR44757:SF2">
    <property type="entry name" value="BIOFILM ARCHITECTURE MAINTENANCE PROTEIN MBAA"/>
    <property type="match status" value="1"/>
</dbReference>
<dbReference type="PROSITE" id="PS50887">
    <property type="entry name" value="GGDEF"/>
    <property type="match status" value="1"/>
</dbReference>
<dbReference type="InterPro" id="IPR001610">
    <property type="entry name" value="PAC"/>
</dbReference>
<proteinExistence type="predicted"/>
<dbReference type="EMBL" id="JBHFNS010000077">
    <property type="protein sequence ID" value="MFB2937675.1"/>
    <property type="molecule type" value="Genomic_DNA"/>
</dbReference>
<dbReference type="InterPro" id="IPR035965">
    <property type="entry name" value="PAS-like_dom_sf"/>
</dbReference>
<dbReference type="CDD" id="cd01949">
    <property type="entry name" value="GGDEF"/>
    <property type="match status" value="1"/>
</dbReference>
<organism evidence="5 6">
    <name type="scientific">Floridaenema fluviatile BLCC-F154</name>
    <dbReference type="NCBI Taxonomy" id="3153640"/>
    <lineage>
        <taxon>Bacteria</taxon>
        <taxon>Bacillati</taxon>
        <taxon>Cyanobacteriota</taxon>
        <taxon>Cyanophyceae</taxon>
        <taxon>Oscillatoriophycideae</taxon>
        <taxon>Aerosakkonematales</taxon>
        <taxon>Aerosakkonemataceae</taxon>
        <taxon>Floridanema</taxon>
        <taxon>Floridanema fluviatile</taxon>
    </lineage>
</organism>
<dbReference type="Pfam" id="PF00990">
    <property type="entry name" value="GGDEF"/>
    <property type="match status" value="1"/>
</dbReference>
<dbReference type="PROSITE" id="PS50112">
    <property type="entry name" value="PAS"/>
    <property type="match status" value="4"/>
</dbReference>
<protein>
    <submittedName>
        <fullName evidence="5">PAS domain S-box protein</fullName>
    </submittedName>
</protein>
<dbReference type="SUPFAM" id="SSF55785">
    <property type="entry name" value="PYP-like sensor domain (PAS domain)"/>
    <property type="match status" value="6"/>
</dbReference>
<evidence type="ECO:0000259" key="4">
    <source>
        <dbReference type="PROSITE" id="PS50887"/>
    </source>
</evidence>
<dbReference type="InterPro" id="IPR043128">
    <property type="entry name" value="Rev_trsase/Diguanyl_cyclase"/>
</dbReference>
<dbReference type="InterPro" id="IPR013655">
    <property type="entry name" value="PAS_fold_3"/>
</dbReference>
<reference evidence="5 6" key="1">
    <citation type="submission" date="2024-09" db="EMBL/GenBank/DDBJ databases">
        <title>Floridaenema gen nov. (Aerosakkonemataceae, Aerosakkonematales ord. nov., Cyanobacteria) from benthic tropical and subtropical fresh waters, with the description of four new species.</title>
        <authorList>
            <person name="Moretto J.A."/>
            <person name="Berthold D.E."/>
            <person name="Lefler F.W."/>
            <person name="Huang I.-S."/>
            <person name="Laughinghouse H. IV."/>
        </authorList>
    </citation>
    <scope>NUCLEOTIDE SEQUENCE [LARGE SCALE GENOMIC DNA]</scope>
    <source>
        <strain evidence="5 6">BLCC-F154</strain>
    </source>
</reference>
<dbReference type="InterPro" id="IPR029016">
    <property type="entry name" value="GAF-like_dom_sf"/>
</dbReference>
<sequence>MTFIDRITERSKAESLPKECKLLEESLINNIPGAIYRRRCDRDWTMEFISDAIADISGYSALDFIDNQIRSFASIIYSVDLEIIEQSIYESISYSKPYILEYRIIHADGTIKWVYEKGQAIVSHLGEIEFLDGVIFDITDRKIAELALRDSEYRYYTLTKSSPVGIFRIDAQGNCVYVNEKWCEIVGVSLEKALEKDWIEIIYPNDRERVCQRFKIAKRNNTAFKFKLEFRLQRSDNKIVWVLGQIVVEKDSDGKILGYVGTLTDISENKQIEEELRHREAKIRALLNAIPDLVVCMSKDGKILEYQTGKNSSMPLLSNMKVGTSIYEILPENLGQQFGINIEKTLVTNEMQTWEYQILINGDWRFRECRMVVSGRNEVIAIIRDITDKKKSEASLLQQAQIIDQIHDAVISMNLSGYINTWNKGAERLYGYSAAEIAGKHISILYPDPYCKLLQKDLFLLVLERGNYEIEQRLRKKDGEELDVHLSLSLLKDSQGLITGIISYGMDITQRRQAEIALRQRQQELKELIENAPDIITRFDRQLRHLYVNTAAEEVTGIAPKAFLGKTNRELGLPSELVTYWEQCMNDVFTTGKESQMEFEFNTPAGIRYYHARIVPEFSEIGEVETILAVTRDLTEQKQTERALKQSEKKLSLHVQNTPVAVIEFNLNFEIVEWNSAAEVIFGYSKNEIVGCFGWKIVPESASKLVREVWDNLLNEKEGNRTTNENLTKDGKIIICEWYNTPLIAEDGNCIGVSCLAQDISDRVQSELTLRQQVEREKLLVTITQRIHQSLNLEEILNTAVREVRGLLNSDRVLIYRIWSDGTGCVVTEAVVPDCQAILGRTFPVEVFPLEYQQLYSQGRILAMSDRNSATIAPCLVEFLRELAVKAKLVVPLMAGENLWGLLIAHHCREVRHWQPSEISLLQQLATQLGIAIQQALLVEQMEIANAELKRLACLDGLTHVANRRHFDEYLEREWRRMIREQNSIALILCDIDYFKLYNDTYGHLAGDSCLQQVADAIQRAVKRPADLVARYGGEEFAVILPNTKVGGALTVAKQIRAYVRELQIFHGESKTSKYVTLSVGVAVTVPSLHSSYNELIRTADSGLYEAKSQGRDRIVLKSFS</sequence>
<dbReference type="Pfam" id="PF01590">
    <property type="entry name" value="GAF"/>
    <property type="match status" value="1"/>
</dbReference>
<feature type="domain" description="PAC" evidence="3">
    <location>
        <begin position="720"/>
        <end position="772"/>
    </location>
</feature>
<dbReference type="Pfam" id="PF08447">
    <property type="entry name" value="PAS_3"/>
    <property type="match status" value="2"/>
</dbReference>
<dbReference type="Pfam" id="PF08448">
    <property type="entry name" value="PAS_4"/>
    <property type="match status" value="2"/>
</dbReference>
<dbReference type="InterPro" id="IPR013656">
    <property type="entry name" value="PAS_4"/>
</dbReference>
<feature type="domain" description="PAC" evidence="3">
    <location>
        <begin position="468"/>
        <end position="520"/>
    </location>
</feature>